<reference evidence="2 3" key="1">
    <citation type="submission" date="2023-10" db="EMBL/GenBank/DDBJ databases">
        <title>Sorlinia euscelidii gen. nov., sp. nov., an acetic acid bacteria isolated from the gut of Euscelidius variegatus emitter.</title>
        <authorList>
            <person name="Michoud G."/>
            <person name="Marasco R."/>
            <person name="Seferji K."/>
            <person name="Gonella E."/>
            <person name="Garuglieri E."/>
            <person name="Alma A."/>
            <person name="Mapelli F."/>
            <person name="Borin S."/>
            <person name="Daffonchio D."/>
            <person name="Crotti E."/>
        </authorList>
    </citation>
    <scope>NUCLEOTIDE SEQUENCE [LARGE SCALE GENOMIC DNA]</scope>
    <source>
        <strain evidence="2 3">EV16P</strain>
    </source>
</reference>
<dbReference type="PANTHER" id="PTHR30399">
    <property type="entry name" value="UNCHARACTERIZED PROTEIN YGJP"/>
    <property type="match status" value="1"/>
</dbReference>
<dbReference type="Pfam" id="PF01863">
    <property type="entry name" value="YgjP-like"/>
    <property type="match status" value="1"/>
</dbReference>
<gene>
    <name evidence="2" type="ORF">DOFOFD_01975</name>
</gene>
<accession>A0ABU7TZ66</accession>
<dbReference type="PANTHER" id="PTHR30399:SF1">
    <property type="entry name" value="UTP PYROPHOSPHATASE"/>
    <property type="match status" value="1"/>
</dbReference>
<dbReference type="InterPro" id="IPR002725">
    <property type="entry name" value="YgjP-like_metallopeptidase"/>
</dbReference>
<name>A0ABU7TZ66_9PROT</name>
<comment type="caution">
    <text evidence="2">The sequence shown here is derived from an EMBL/GenBank/DDBJ whole genome shotgun (WGS) entry which is preliminary data.</text>
</comment>
<proteinExistence type="predicted"/>
<dbReference type="Proteomes" id="UP001312908">
    <property type="component" value="Unassembled WGS sequence"/>
</dbReference>
<dbReference type="CDD" id="cd07344">
    <property type="entry name" value="M48_yhfN_like"/>
    <property type="match status" value="1"/>
</dbReference>
<protein>
    <recommendedName>
        <fullName evidence="1">YgjP-like metallopeptidase domain-containing protein</fullName>
    </recommendedName>
</protein>
<evidence type="ECO:0000259" key="1">
    <source>
        <dbReference type="Pfam" id="PF01863"/>
    </source>
</evidence>
<feature type="domain" description="YgjP-like metallopeptidase" evidence="1">
    <location>
        <begin position="3"/>
        <end position="99"/>
    </location>
</feature>
<sequence>MTQAKWALPPRVFIWAERMRVTPRAITICDTRSRWGSCSSKGRIMLCWRLILMPEAVRDSIIIHELGHLKHFNHSRDFWDFVDQFDTQRRHHQTWLKKNTAALLAR</sequence>
<dbReference type="Gene3D" id="3.30.2010.10">
    <property type="entry name" value="Metalloproteases ('zincins'), catalytic domain"/>
    <property type="match status" value="1"/>
</dbReference>
<evidence type="ECO:0000313" key="3">
    <source>
        <dbReference type="Proteomes" id="UP001312908"/>
    </source>
</evidence>
<organism evidence="2 3">
    <name type="scientific">Sorlinia euscelidii</name>
    <dbReference type="NCBI Taxonomy" id="3081148"/>
    <lineage>
        <taxon>Bacteria</taxon>
        <taxon>Pseudomonadati</taxon>
        <taxon>Pseudomonadota</taxon>
        <taxon>Alphaproteobacteria</taxon>
        <taxon>Acetobacterales</taxon>
        <taxon>Acetobacteraceae</taxon>
        <taxon>Sorlinia</taxon>
    </lineage>
</organism>
<dbReference type="EMBL" id="JAWJZY010000001">
    <property type="protein sequence ID" value="MEE8657782.1"/>
    <property type="molecule type" value="Genomic_DNA"/>
</dbReference>
<dbReference type="InterPro" id="IPR053136">
    <property type="entry name" value="UTP_pyrophosphatase-like"/>
</dbReference>
<evidence type="ECO:0000313" key="2">
    <source>
        <dbReference type="EMBL" id="MEE8657782.1"/>
    </source>
</evidence>
<keyword evidence="3" id="KW-1185">Reference proteome</keyword>